<evidence type="ECO:0000256" key="8">
    <source>
        <dbReference type="HAMAP-Rule" id="MF_00422"/>
    </source>
</evidence>
<evidence type="ECO:0000256" key="1">
    <source>
        <dbReference type="ARBA" id="ARBA00022448"/>
    </source>
</evidence>
<comment type="subcellular location">
    <subcellularLocation>
        <location evidence="8">Cell membrane</location>
        <topology evidence="8">Single-pass membrane protein</topology>
    </subcellularLocation>
    <subcellularLocation>
        <location evidence="7">Endomembrane system</location>
        <topology evidence="7">Single-pass membrane protein</topology>
    </subcellularLocation>
</comment>
<evidence type="ECO:0000256" key="2">
    <source>
        <dbReference type="ARBA" id="ARBA00022692"/>
    </source>
</evidence>
<evidence type="ECO:0000313" key="10">
    <source>
        <dbReference type="Proteomes" id="UP000226592"/>
    </source>
</evidence>
<dbReference type="EMBL" id="NZBU01000008">
    <property type="protein sequence ID" value="MAG22118.1"/>
    <property type="molecule type" value="Genomic_DNA"/>
</dbReference>
<dbReference type="GO" id="GO:0005886">
    <property type="term" value="C:plasma membrane"/>
    <property type="evidence" value="ECO:0007669"/>
    <property type="project" value="UniProtKB-SubCell"/>
</dbReference>
<evidence type="ECO:0000256" key="5">
    <source>
        <dbReference type="ARBA" id="ARBA00023010"/>
    </source>
</evidence>
<keyword evidence="4 8" id="KW-1133">Transmembrane helix</keyword>
<proteinExistence type="inferred from homology"/>
<feature type="transmembrane region" description="Helical" evidence="8">
    <location>
        <begin position="34"/>
        <end position="55"/>
    </location>
</feature>
<dbReference type="Gene3D" id="1.20.5.820">
    <property type="entry name" value="Preprotein translocase SecE subunit"/>
    <property type="match status" value="1"/>
</dbReference>
<dbReference type="GO" id="GO:0012505">
    <property type="term" value="C:endomembrane system"/>
    <property type="evidence" value="ECO:0007669"/>
    <property type="project" value="UniProtKB-SubCell"/>
</dbReference>
<dbReference type="InterPro" id="IPR008158">
    <property type="entry name" value="Translocase_Sec61-g"/>
</dbReference>
<evidence type="ECO:0000256" key="7">
    <source>
        <dbReference type="ARBA" id="ARBA00037847"/>
    </source>
</evidence>
<evidence type="ECO:0000256" key="4">
    <source>
        <dbReference type="ARBA" id="ARBA00022989"/>
    </source>
</evidence>
<dbReference type="GO" id="GO:0008320">
    <property type="term" value="F:protein transmembrane transporter activity"/>
    <property type="evidence" value="ECO:0007669"/>
    <property type="project" value="UniProtKB-UniRule"/>
</dbReference>
<keyword evidence="2 8" id="KW-0812">Transmembrane</keyword>
<dbReference type="SUPFAM" id="SSF103456">
    <property type="entry name" value="Preprotein translocase SecE subunit"/>
    <property type="match status" value="1"/>
</dbReference>
<keyword evidence="8" id="KW-1003">Cell membrane</keyword>
<comment type="subunit">
    <text evidence="8">Component of the Sec protein translocase complex. Heterotrimer consisting of SecY (alpha), SecG (beta) and SecE (gamma) subunits. The heterotrimers can form oligomers, although 1 heterotrimer is thought to be able to translocate proteins. Interacts with the ribosome. May interact with SecDF, and other proteins may be involved.</text>
</comment>
<dbReference type="NCBIfam" id="TIGR00327">
    <property type="entry name" value="secE_euk_arch"/>
    <property type="match status" value="1"/>
</dbReference>
<dbReference type="InterPro" id="IPR023391">
    <property type="entry name" value="Prot_translocase_SecE_dom_sf"/>
</dbReference>
<sequence length="59" mass="6590">MVLNKVSSFLASARRVLIIARKPNWNEYQTMAKVTGLGIVVIALLAYIIYLFFAFSPLG</sequence>
<evidence type="ECO:0000256" key="6">
    <source>
        <dbReference type="ARBA" id="ARBA00023136"/>
    </source>
</evidence>
<dbReference type="Pfam" id="PF00584">
    <property type="entry name" value="SecE"/>
    <property type="match status" value="1"/>
</dbReference>
<keyword evidence="5 8" id="KW-0811">Translocation</keyword>
<dbReference type="GO" id="GO:0065002">
    <property type="term" value="P:intracellular protein transmembrane transport"/>
    <property type="evidence" value="ECO:0007669"/>
    <property type="project" value="UniProtKB-UniRule"/>
</dbReference>
<evidence type="ECO:0000313" key="9">
    <source>
        <dbReference type="EMBL" id="MAG22118.1"/>
    </source>
</evidence>
<keyword evidence="6 8" id="KW-0472">Membrane</keyword>
<keyword evidence="1 8" id="KW-0813">Transport</keyword>
<keyword evidence="3 8" id="KW-0653">Protein transport</keyword>
<reference evidence="10" key="1">
    <citation type="submission" date="2017-09" db="EMBL/GenBank/DDBJ databases">
        <title>The Reconstruction of 2,631 Draft Metagenome-Assembled Genomes from the Global Oceans.</title>
        <authorList>
            <person name="Tully B.J."/>
            <person name="Graham E.D."/>
            <person name="Heidelberg J.F."/>
        </authorList>
    </citation>
    <scope>NUCLEOTIDE SEQUENCE [LARGE SCALE GENOMIC DNA]</scope>
</reference>
<dbReference type="GO" id="GO:0009306">
    <property type="term" value="P:protein secretion"/>
    <property type="evidence" value="ECO:0007669"/>
    <property type="project" value="UniProtKB-UniRule"/>
</dbReference>
<comment type="caution">
    <text evidence="9">The sequence shown here is derived from an EMBL/GenBank/DDBJ whole genome shotgun (WGS) entry which is preliminary data.</text>
</comment>
<comment type="similarity">
    <text evidence="8">Belongs to the SecE/SEC61-gamma family.</text>
</comment>
<accession>A0A2D6M111</accession>
<dbReference type="InterPro" id="IPR001901">
    <property type="entry name" value="Translocase_SecE/Sec61-g"/>
</dbReference>
<gene>
    <name evidence="8" type="primary">secE</name>
    <name evidence="9" type="ORF">CL943_02325</name>
</gene>
<evidence type="ECO:0000256" key="3">
    <source>
        <dbReference type="ARBA" id="ARBA00022927"/>
    </source>
</evidence>
<comment type="function">
    <text evidence="8">Essential subunit of the Sec protein translocation channel SecYEG. Clamps together the 2 halves of SecY. May contact the channel plug during translocation.</text>
</comment>
<dbReference type="Proteomes" id="UP000226592">
    <property type="component" value="Unassembled WGS sequence"/>
</dbReference>
<dbReference type="AlphaFoldDB" id="A0A2D6M111"/>
<protein>
    <recommendedName>
        <fullName evidence="8">Protein translocase subunit SecE</fullName>
    </recommendedName>
    <alternativeName>
        <fullName evidence="8">Protein transport protein Sec61 gamma subunit homolog</fullName>
    </alternativeName>
</protein>
<dbReference type="HAMAP" id="MF_00422">
    <property type="entry name" value="SecE"/>
    <property type="match status" value="1"/>
</dbReference>
<name>A0A2D6M111_9ARCH</name>
<dbReference type="GO" id="GO:0006605">
    <property type="term" value="P:protein targeting"/>
    <property type="evidence" value="ECO:0007669"/>
    <property type="project" value="UniProtKB-UniRule"/>
</dbReference>
<organism evidence="9 10">
    <name type="scientific">Candidatus Iainarchaeum sp</name>
    <dbReference type="NCBI Taxonomy" id="3101447"/>
    <lineage>
        <taxon>Archaea</taxon>
        <taxon>Candidatus Iainarchaeota</taxon>
        <taxon>Candidatus Iainarchaeia</taxon>
        <taxon>Candidatus Iainarchaeales</taxon>
        <taxon>Candidatus Iainarchaeaceae</taxon>
        <taxon>Candidatus Iainarchaeum</taxon>
    </lineage>
</organism>